<dbReference type="AlphaFoldDB" id="A0A068USN3"/>
<evidence type="ECO:0000313" key="2">
    <source>
        <dbReference type="EMBL" id="CDP11555.1"/>
    </source>
</evidence>
<proteinExistence type="predicted"/>
<name>A0A068USN3_COFCA</name>
<dbReference type="InParanoid" id="A0A068USN3"/>
<dbReference type="Proteomes" id="UP000295252">
    <property type="component" value="Chromosome IX"/>
</dbReference>
<dbReference type="Gramene" id="CDP11555">
    <property type="protein sequence ID" value="CDP11555"/>
    <property type="gene ID" value="GSCOC_T00033868001"/>
</dbReference>
<feature type="compositionally biased region" description="Low complexity" evidence="1">
    <location>
        <begin position="23"/>
        <end position="32"/>
    </location>
</feature>
<protein>
    <submittedName>
        <fullName evidence="2">Uncharacterized protein</fullName>
    </submittedName>
</protein>
<sequence>MSAPPSKRSHEEVGNGSGGVSGSHGLSSAPKF</sequence>
<feature type="region of interest" description="Disordered" evidence="1">
    <location>
        <begin position="1"/>
        <end position="32"/>
    </location>
</feature>
<accession>A0A068USN3</accession>
<dbReference type="EMBL" id="HG739140">
    <property type="protein sequence ID" value="CDP11555.1"/>
    <property type="molecule type" value="Genomic_DNA"/>
</dbReference>
<reference evidence="3" key="1">
    <citation type="journal article" date="2014" name="Science">
        <title>The coffee genome provides insight into the convergent evolution of caffeine biosynthesis.</title>
        <authorList>
            <person name="Denoeud F."/>
            <person name="Carretero-Paulet L."/>
            <person name="Dereeper A."/>
            <person name="Droc G."/>
            <person name="Guyot R."/>
            <person name="Pietrella M."/>
            <person name="Zheng C."/>
            <person name="Alberti A."/>
            <person name="Anthony F."/>
            <person name="Aprea G."/>
            <person name="Aury J.M."/>
            <person name="Bento P."/>
            <person name="Bernard M."/>
            <person name="Bocs S."/>
            <person name="Campa C."/>
            <person name="Cenci A."/>
            <person name="Combes M.C."/>
            <person name="Crouzillat D."/>
            <person name="Da Silva C."/>
            <person name="Daddiego L."/>
            <person name="De Bellis F."/>
            <person name="Dussert S."/>
            <person name="Garsmeur O."/>
            <person name="Gayraud T."/>
            <person name="Guignon V."/>
            <person name="Jahn K."/>
            <person name="Jamilloux V."/>
            <person name="Joet T."/>
            <person name="Labadie K."/>
            <person name="Lan T."/>
            <person name="Leclercq J."/>
            <person name="Lepelley M."/>
            <person name="Leroy T."/>
            <person name="Li L.T."/>
            <person name="Librado P."/>
            <person name="Lopez L."/>
            <person name="Munoz A."/>
            <person name="Noel B."/>
            <person name="Pallavicini A."/>
            <person name="Perrotta G."/>
            <person name="Poncet V."/>
            <person name="Pot D."/>
            <person name="Priyono X."/>
            <person name="Rigoreau M."/>
            <person name="Rouard M."/>
            <person name="Rozas J."/>
            <person name="Tranchant-Dubreuil C."/>
            <person name="VanBuren R."/>
            <person name="Zhang Q."/>
            <person name="Andrade A.C."/>
            <person name="Argout X."/>
            <person name="Bertrand B."/>
            <person name="de Kochko A."/>
            <person name="Graziosi G."/>
            <person name="Henry R.J."/>
            <person name="Jayarama X."/>
            <person name="Ming R."/>
            <person name="Nagai C."/>
            <person name="Rounsley S."/>
            <person name="Sankoff D."/>
            <person name="Giuliano G."/>
            <person name="Albert V.A."/>
            <person name="Wincker P."/>
            <person name="Lashermes P."/>
        </authorList>
    </citation>
    <scope>NUCLEOTIDE SEQUENCE [LARGE SCALE GENOMIC DNA]</scope>
    <source>
        <strain evidence="3">cv. DH200-94</strain>
    </source>
</reference>
<evidence type="ECO:0000256" key="1">
    <source>
        <dbReference type="SAM" id="MobiDB-lite"/>
    </source>
</evidence>
<evidence type="ECO:0000313" key="3">
    <source>
        <dbReference type="Proteomes" id="UP000295252"/>
    </source>
</evidence>
<keyword evidence="3" id="KW-1185">Reference proteome</keyword>
<gene>
    <name evidence="2" type="ORF">GSCOC_T00033868001</name>
</gene>
<organism evidence="2 3">
    <name type="scientific">Coffea canephora</name>
    <name type="common">Robusta coffee</name>
    <dbReference type="NCBI Taxonomy" id="49390"/>
    <lineage>
        <taxon>Eukaryota</taxon>
        <taxon>Viridiplantae</taxon>
        <taxon>Streptophyta</taxon>
        <taxon>Embryophyta</taxon>
        <taxon>Tracheophyta</taxon>
        <taxon>Spermatophyta</taxon>
        <taxon>Magnoliopsida</taxon>
        <taxon>eudicotyledons</taxon>
        <taxon>Gunneridae</taxon>
        <taxon>Pentapetalae</taxon>
        <taxon>asterids</taxon>
        <taxon>lamiids</taxon>
        <taxon>Gentianales</taxon>
        <taxon>Rubiaceae</taxon>
        <taxon>Ixoroideae</taxon>
        <taxon>Gardenieae complex</taxon>
        <taxon>Bertiereae - Coffeeae clade</taxon>
        <taxon>Coffeeae</taxon>
        <taxon>Coffea</taxon>
    </lineage>
</organism>